<evidence type="ECO:0000313" key="9">
    <source>
        <dbReference type="EMBL" id="CAB1424456.1"/>
    </source>
</evidence>
<name>A0A9N7YG95_PLEPL</name>
<keyword evidence="5 6" id="KW-1015">Disulfide bond</keyword>
<evidence type="ECO:0000256" key="4">
    <source>
        <dbReference type="ARBA" id="ARBA00022837"/>
    </source>
</evidence>
<keyword evidence="2" id="KW-0964">Secreted</keyword>
<evidence type="ECO:0000313" key="10">
    <source>
        <dbReference type="Proteomes" id="UP001153269"/>
    </source>
</evidence>
<evidence type="ECO:0000256" key="6">
    <source>
        <dbReference type="PROSITE-ProRule" id="PRU00076"/>
    </source>
</evidence>
<evidence type="ECO:0000256" key="7">
    <source>
        <dbReference type="SAM" id="MobiDB-lite"/>
    </source>
</evidence>
<dbReference type="PROSITE" id="PS00022">
    <property type="entry name" value="EGF_1"/>
    <property type="match status" value="1"/>
</dbReference>
<feature type="compositionally biased region" description="Pro residues" evidence="7">
    <location>
        <begin position="130"/>
        <end position="141"/>
    </location>
</feature>
<evidence type="ECO:0000256" key="2">
    <source>
        <dbReference type="ARBA" id="ARBA00022525"/>
    </source>
</evidence>
<dbReference type="Pfam" id="PF00008">
    <property type="entry name" value="EGF"/>
    <property type="match status" value="1"/>
</dbReference>
<evidence type="ECO:0000256" key="1">
    <source>
        <dbReference type="ARBA" id="ARBA00004613"/>
    </source>
</evidence>
<keyword evidence="3" id="KW-0732">Signal</keyword>
<keyword evidence="6" id="KW-0245">EGF-like domain</keyword>
<evidence type="ECO:0000256" key="5">
    <source>
        <dbReference type="ARBA" id="ARBA00023157"/>
    </source>
</evidence>
<dbReference type="SUPFAM" id="SSF57196">
    <property type="entry name" value="EGF/Laminin"/>
    <property type="match status" value="1"/>
</dbReference>
<feature type="region of interest" description="Disordered" evidence="7">
    <location>
        <begin position="122"/>
        <end position="149"/>
    </location>
</feature>
<dbReference type="FunFam" id="2.10.25.10:FF:000537">
    <property type="entry name" value="Notch 3"/>
    <property type="match status" value="1"/>
</dbReference>
<keyword evidence="4" id="KW-0106">Calcium</keyword>
<dbReference type="PRINTS" id="PR00010">
    <property type="entry name" value="EGFBLOOD"/>
</dbReference>
<gene>
    <name evidence="9" type="ORF">PLEPLA_LOCUS12381</name>
</gene>
<dbReference type="GO" id="GO:0005576">
    <property type="term" value="C:extracellular region"/>
    <property type="evidence" value="ECO:0007669"/>
    <property type="project" value="UniProtKB-SubCell"/>
</dbReference>
<dbReference type="InterPro" id="IPR000742">
    <property type="entry name" value="EGF"/>
</dbReference>
<accession>A0A9N7YG95</accession>
<dbReference type="PROSITE" id="PS01186">
    <property type="entry name" value="EGF_2"/>
    <property type="match status" value="1"/>
</dbReference>
<comment type="caution">
    <text evidence="6">Lacks conserved residue(s) required for the propagation of feature annotation.</text>
</comment>
<comment type="caution">
    <text evidence="9">The sequence shown here is derived from an EMBL/GenBank/DDBJ whole genome shotgun (WGS) entry which is preliminary data.</text>
</comment>
<dbReference type="PROSITE" id="PS50026">
    <property type="entry name" value="EGF_3"/>
    <property type="match status" value="1"/>
</dbReference>
<dbReference type="GO" id="GO:0005509">
    <property type="term" value="F:calcium ion binding"/>
    <property type="evidence" value="ECO:0007669"/>
    <property type="project" value="InterPro"/>
</dbReference>
<dbReference type="AlphaFoldDB" id="A0A9N7YG95"/>
<evidence type="ECO:0000256" key="3">
    <source>
        <dbReference type="ARBA" id="ARBA00022729"/>
    </source>
</evidence>
<dbReference type="InterPro" id="IPR001881">
    <property type="entry name" value="EGF-like_Ca-bd_dom"/>
</dbReference>
<keyword evidence="10" id="KW-1185">Reference proteome</keyword>
<dbReference type="SMART" id="SM00179">
    <property type="entry name" value="EGF_CA"/>
    <property type="match status" value="1"/>
</dbReference>
<protein>
    <recommendedName>
        <fullName evidence="8">EGF-like domain-containing protein</fullName>
    </recommendedName>
</protein>
<dbReference type="EMBL" id="CADEAL010000732">
    <property type="protein sequence ID" value="CAB1424456.1"/>
    <property type="molecule type" value="Genomic_DNA"/>
</dbReference>
<comment type="subcellular location">
    <subcellularLocation>
        <location evidence="1">Secreted</location>
    </subcellularLocation>
</comment>
<dbReference type="Proteomes" id="UP001153269">
    <property type="component" value="Unassembled WGS sequence"/>
</dbReference>
<dbReference type="SMART" id="SM00181">
    <property type="entry name" value="EGF"/>
    <property type="match status" value="1"/>
</dbReference>
<organism evidence="9 10">
    <name type="scientific">Pleuronectes platessa</name>
    <name type="common">European plaice</name>
    <dbReference type="NCBI Taxonomy" id="8262"/>
    <lineage>
        <taxon>Eukaryota</taxon>
        <taxon>Metazoa</taxon>
        <taxon>Chordata</taxon>
        <taxon>Craniata</taxon>
        <taxon>Vertebrata</taxon>
        <taxon>Euteleostomi</taxon>
        <taxon>Actinopterygii</taxon>
        <taxon>Neopterygii</taxon>
        <taxon>Teleostei</taxon>
        <taxon>Neoteleostei</taxon>
        <taxon>Acanthomorphata</taxon>
        <taxon>Carangaria</taxon>
        <taxon>Pleuronectiformes</taxon>
        <taxon>Pleuronectoidei</taxon>
        <taxon>Pleuronectidae</taxon>
        <taxon>Pleuronectes</taxon>
    </lineage>
</organism>
<proteinExistence type="predicted"/>
<dbReference type="CDD" id="cd00054">
    <property type="entry name" value="EGF_CA"/>
    <property type="match status" value="1"/>
</dbReference>
<feature type="disulfide bond" evidence="6">
    <location>
        <begin position="68"/>
        <end position="77"/>
    </location>
</feature>
<dbReference type="Gene3D" id="2.10.25.10">
    <property type="entry name" value="Laminin"/>
    <property type="match status" value="1"/>
</dbReference>
<feature type="domain" description="EGF-like" evidence="8">
    <location>
        <begin position="42"/>
        <end position="78"/>
    </location>
</feature>
<sequence length="149" mass="16414">MSPVHKGCRVVSAASPLVKLSPRLVELPPQPSKASTCSGLEENNPCQTNPCLHGGSCLQEGDGYSCYCPQGFSGESCEIESKRHRQTLKDTWAPAERWAQSGVEQRLMLLWMREDRKIKKREAHSISLPSPLPPLTPPPPRCSLARPTV</sequence>
<evidence type="ECO:0000259" key="8">
    <source>
        <dbReference type="PROSITE" id="PS50026"/>
    </source>
</evidence>
<reference evidence="9" key="1">
    <citation type="submission" date="2020-03" db="EMBL/GenBank/DDBJ databases">
        <authorList>
            <person name="Weist P."/>
        </authorList>
    </citation>
    <scope>NUCLEOTIDE SEQUENCE</scope>
</reference>